<dbReference type="PANTHER" id="PTHR33360">
    <property type="entry name" value="TRANSPOSASE FOR INSERTION SEQUENCE ELEMENT IS200"/>
    <property type="match status" value="1"/>
</dbReference>
<proteinExistence type="predicted"/>
<dbReference type="Proteomes" id="UP000004837">
    <property type="component" value="Unassembled WGS sequence"/>
</dbReference>
<reference evidence="2 3" key="1">
    <citation type="journal article" date="2012" name="J. Bacteriol.">
        <title>Draft Genome Sequence of the Volcano-Inhabiting Thermoacidophilic Methanotroph Methylacidiphilum fumariolicum Strain SolV.</title>
        <authorList>
            <person name="Khadem A.F."/>
            <person name="Wieczorek A.S."/>
            <person name="Pol A."/>
            <person name="Vuilleumier S."/>
            <person name="Harhangi H.R."/>
            <person name="Dunfield P.F."/>
            <person name="Kalyuzhnaya M.G."/>
            <person name="Murrell J.C."/>
            <person name="Francoijs K.-J."/>
            <person name="Stunnenberg H.G."/>
            <person name="Stein L.Y."/>
            <person name="DiSpirito A.A."/>
            <person name="Semrau J.D."/>
            <person name="Lajus A."/>
            <person name="Medigue C."/>
            <person name="Klotz M.G."/>
            <person name="Jetten M.S.M."/>
            <person name="Op den Camp H.J.M."/>
        </authorList>
    </citation>
    <scope>NUCLEOTIDE SEQUENCE [LARGE SCALE GENOMIC DNA]</scope>
    <source>
        <strain evidence="2 3">SolV</strain>
    </source>
</reference>
<feature type="domain" description="Transposase IS200-like" evidence="1">
    <location>
        <begin position="2"/>
        <end position="100"/>
    </location>
</feature>
<dbReference type="GO" id="GO:0006313">
    <property type="term" value="P:DNA transposition"/>
    <property type="evidence" value="ECO:0007669"/>
    <property type="project" value="InterPro"/>
</dbReference>
<gene>
    <name evidence="2" type="ORF">MFUM_230030</name>
</gene>
<accession>I0JX82</accession>
<dbReference type="EMBL" id="CAHT01000026">
    <property type="protein sequence ID" value="CCG91851.1"/>
    <property type="molecule type" value="Genomic_DNA"/>
</dbReference>
<dbReference type="Gene3D" id="3.30.70.1290">
    <property type="entry name" value="Transposase IS200-like"/>
    <property type="match status" value="1"/>
</dbReference>
<evidence type="ECO:0000313" key="3">
    <source>
        <dbReference type="Proteomes" id="UP000004837"/>
    </source>
</evidence>
<comment type="caution">
    <text evidence="2">The sequence shown here is derived from an EMBL/GenBank/DDBJ whole genome shotgun (WGS) entry which is preliminary data.</text>
</comment>
<dbReference type="GO" id="GO:0003677">
    <property type="term" value="F:DNA binding"/>
    <property type="evidence" value="ECO:0007669"/>
    <property type="project" value="InterPro"/>
</dbReference>
<dbReference type="InParanoid" id="I0JX82"/>
<dbReference type="RefSeq" id="WP_009059119.1">
    <property type="nucleotide sequence ID" value="NZ_CAHT01000026.1"/>
</dbReference>
<dbReference type="AlphaFoldDB" id="I0JX82"/>
<dbReference type="SUPFAM" id="SSF143422">
    <property type="entry name" value="Transposase IS200-like"/>
    <property type="match status" value="1"/>
</dbReference>
<dbReference type="InterPro" id="IPR002686">
    <property type="entry name" value="Transposase_17"/>
</dbReference>
<dbReference type="PANTHER" id="PTHR33360:SF2">
    <property type="entry name" value="TRANSPOSASE FOR INSERTION SEQUENCE ELEMENT IS200"/>
    <property type="match status" value="1"/>
</dbReference>
<sequence length="102" mass="11811">MPYHLVLVSKYRHKAITLLMLGCVHSMAKMRWEGEGGQLIEFKGESDPLHLLLALPPNLEHSCFVKSLKTTSFNPFRREFATAAGHFYRKPVLWIRPFCVIR</sequence>
<evidence type="ECO:0000313" key="2">
    <source>
        <dbReference type="EMBL" id="CCG91851.1"/>
    </source>
</evidence>
<name>I0JX82_METFB</name>
<dbReference type="OrthoDB" id="9798161at2"/>
<dbReference type="Pfam" id="PF01797">
    <property type="entry name" value="Y1_Tnp"/>
    <property type="match status" value="1"/>
</dbReference>
<dbReference type="GO" id="GO:0004803">
    <property type="term" value="F:transposase activity"/>
    <property type="evidence" value="ECO:0007669"/>
    <property type="project" value="InterPro"/>
</dbReference>
<protein>
    <submittedName>
        <fullName evidence="2">Transposase</fullName>
    </submittedName>
</protein>
<dbReference type="InterPro" id="IPR036515">
    <property type="entry name" value="Transposase_17_sf"/>
</dbReference>
<evidence type="ECO:0000259" key="1">
    <source>
        <dbReference type="Pfam" id="PF01797"/>
    </source>
</evidence>
<organism evidence="2 3">
    <name type="scientific">Methylacidiphilum fumariolicum (strain SolV)</name>
    <dbReference type="NCBI Taxonomy" id="1156937"/>
    <lineage>
        <taxon>Bacteria</taxon>
        <taxon>Pseudomonadati</taxon>
        <taxon>Verrucomicrobiota</taxon>
        <taxon>Methylacidiphilae</taxon>
        <taxon>Methylacidiphilales</taxon>
        <taxon>Methylacidiphilaceae</taxon>
        <taxon>Methylacidiphilum (ex Ratnadevi et al. 2023)</taxon>
    </lineage>
</organism>
<dbReference type="eggNOG" id="COG1943">
    <property type="taxonomic scope" value="Bacteria"/>
</dbReference>